<keyword evidence="1" id="KW-0472">Membrane</keyword>
<gene>
    <name evidence="2" type="ORF">ALQ77_00436</name>
</gene>
<evidence type="ECO:0000313" key="2">
    <source>
        <dbReference type="EMBL" id="RMM50461.1"/>
    </source>
</evidence>
<name>A0A3M3ELS0_9PSED</name>
<protein>
    <submittedName>
        <fullName evidence="2">Uncharacterized protein</fullName>
    </submittedName>
</protein>
<dbReference type="AlphaFoldDB" id="A0A3M3ELS0"/>
<sequence length="77" mass="8334">MKICDQCRSLILDDNAACPRCAEEMRLTVEALAPRSKPPVLPKILKWLFIGVVVAVLVAAAAITWILNSLGPMPSFG</sequence>
<keyword evidence="3" id="KW-1185">Reference proteome</keyword>
<dbReference type="GeneID" id="55643709"/>
<accession>A0A3M3ELS0</accession>
<reference evidence="2 3" key="1">
    <citation type="submission" date="2018-08" db="EMBL/GenBank/DDBJ databases">
        <title>Recombination of ecologically and evolutionarily significant loci maintains genetic cohesion in the Pseudomonas syringae species complex.</title>
        <authorList>
            <person name="Dillon M."/>
            <person name="Thakur S."/>
            <person name="Almeida R.N.D."/>
            <person name="Weir B.S."/>
            <person name="Guttman D.S."/>
        </authorList>
    </citation>
    <scope>NUCLEOTIDE SEQUENCE [LARGE SCALE GENOMIC DNA]</scope>
    <source>
        <strain evidence="2 3">NCPPB2445</strain>
    </source>
</reference>
<dbReference type="Proteomes" id="UP000270661">
    <property type="component" value="Unassembled WGS sequence"/>
</dbReference>
<proteinExistence type="predicted"/>
<dbReference type="RefSeq" id="WP_053190949.1">
    <property type="nucleotide sequence ID" value="NZ_CP014262.1"/>
</dbReference>
<keyword evidence="1" id="KW-0812">Transmembrane</keyword>
<evidence type="ECO:0000313" key="3">
    <source>
        <dbReference type="Proteomes" id="UP000270661"/>
    </source>
</evidence>
<comment type="caution">
    <text evidence="2">The sequence shown here is derived from an EMBL/GenBank/DDBJ whole genome shotgun (WGS) entry which is preliminary data.</text>
</comment>
<organism evidence="2 3">
    <name type="scientific">Pseudomonas corrugata</name>
    <dbReference type="NCBI Taxonomy" id="47879"/>
    <lineage>
        <taxon>Bacteria</taxon>
        <taxon>Pseudomonadati</taxon>
        <taxon>Pseudomonadota</taxon>
        <taxon>Gammaproteobacteria</taxon>
        <taxon>Pseudomonadales</taxon>
        <taxon>Pseudomonadaceae</taxon>
        <taxon>Pseudomonas</taxon>
    </lineage>
</organism>
<feature type="transmembrane region" description="Helical" evidence="1">
    <location>
        <begin position="44"/>
        <end position="67"/>
    </location>
</feature>
<evidence type="ECO:0000256" key="1">
    <source>
        <dbReference type="SAM" id="Phobius"/>
    </source>
</evidence>
<dbReference type="KEGG" id="pcg:AXG94_05010"/>
<dbReference type="EMBL" id="RBOJ01000065">
    <property type="protein sequence ID" value="RMM50461.1"/>
    <property type="molecule type" value="Genomic_DNA"/>
</dbReference>
<keyword evidence="1" id="KW-1133">Transmembrane helix</keyword>
<dbReference type="OrthoDB" id="6996091at2"/>